<dbReference type="NCBIfam" id="TIGR01297">
    <property type="entry name" value="CDF"/>
    <property type="match status" value="1"/>
</dbReference>
<feature type="transmembrane region" description="Helical" evidence="8">
    <location>
        <begin position="180"/>
        <end position="201"/>
    </location>
</feature>
<dbReference type="SUPFAM" id="SSF161111">
    <property type="entry name" value="Cation efflux protein transmembrane domain-like"/>
    <property type="match status" value="1"/>
</dbReference>
<accession>I0V5F3</accession>
<dbReference type="Pfam" id="PF16916">
    <property type="entry name" value="ZT_dimer"/>
    <property type="match status" value="1"/>
</dbReference>
<dbReference type="InterPro" id="IPR027469">
    <property type="entry name" value="Cation_efflux_TMD_sf"/>
</dbReference>
<organism evidence="11 12">
    <name type="scientific">Saccharomonospora xinjiangensis XJ-54</name>
    <dbReference type="NCBI Taxonomy" id="882086"/>
    <lineage>
        <taxon>Bacteria</taxon>
        <taxon>Bacillati</taxon>
        <taxon>Actinomycetota</taxon>
        <taxon>Actinomycetes</taxon>
        <taxon>Pseudonocardiales</taxon>
        <taxon>Pseudonocardiaceae</taxon>
        <taxon>Saccharomonospora</taxon>
    </lineage>
</organism>
<dbReference type="EMBL" id="JH636049">
    <property type="protein sequence ID" value="EID55356.1"/>
    <property type="molecule type" value="Genomic_DNA"/>
</dbReference>
<evidence type="ECO:0000256" key="6">
    <source>
        <dbReference type="ARBA" id="ARBA00023065"/>
    </source>
</evidence>
<evidence type="ECO:0000256" key="4">
    <source>
        <dbReference type="ARBA" id="ARBA00022692"/>
    </source>
</evidence>
<dbReference type="PANTHER" id="PTHR11562:SF17">
    <property type="entry name" value="RE54080P-RELATED"/>
    <property type="match status" value="1"/>
</dbReference>
<evidence type="ECO:0000259" key="9">
    <source>
        <dbReference type="Pfam" id="PF01545"/>
    </source>
</evidence>
<feature type="transmembrane region" description="Helical" evidence="8">
    <location>
        <begin position="72"/>
        <end position="93"/>
    </location>
</feature>
<evidence type="ECO:0000256" key="8">
    <source>
        <dbReference type="SAM" id="Phobius"/>
    </source>
</evidence>
<keyword evidence="7 8" id="KW-0472">Membrane</keyword>
<dbReference type="GO" id="GO:0005385">
    <property type="term" value="F:zinc ion transmembrane transporter activity"/>
    <property type="evidence" value="ECO:0007669"/>
    <property type="project" value="TreeGrafter"/>
</dbReference>
<protein>
    <submittedName>
        <fullName evidence="11">Cation diffusion facilitator family transporter</fullName>
    </submittedName>
</protein>
<dbReference type="Gene3D" id="1.20.1510.10">
    <property type="entry name" value="Cation efflux protein transmembrane domain"/>
    <property type="match status" value="1"/>
</dbReference>
<sequence>MIAFMRMSLYFLAGYRKRGEAMGYGHGHGHLPAQGGSASGRYVASLAAALALGAVVMVVEFGVGFATSSLALISDAAHMLTDVLGIAMALAAVHLARRSGPTFTRTFGMYRAEVLAALANAVLLFGVAGYVVYEAVDRITDPPEVPGLPVLLVAALGLAANVVAFLLLRRGAQESLNVRGAYLEVLADLVGSIGVLVSGALTLTTGWRYADPVIGVVIGLFVLPRTAVLARRALRILFQHAPHGVDVAALNGDLHRLPGVEDVHDLHVWTLTSGMEVASAHLTVDADSDPAEVLSSAQQLLASRYTIEHATLQVEPRESALRCARLTW</sequence>
<feature type="transmembrane region" description="Helical" evidence="8">
    <location>
        <begin position="145"/>
        <end position="168"/>
    </location>
</feature>
<feature type="transmembrane region" description="Helical" evidence="8">
    <location>
        <begin position="114"/>
        <end position="133"/>
    </location>
</feature>
<evidence type="ECO:0000313" key="12">
    <source>
        <dbReference type="Proteomes" id="UP000004691"/>
    </source>
</evidence>
<feature type="domain" description="Cation efflux protein cytoplasmic" evidence="10">
    <location>
        <begin position="243"/>
        <end position="316"/>
    </location>
</feature>
<keyword evidence="6" id="KW-0406">Ion transport</keyword>
<dbReference type="InterPro" id="IPR036837">
    <property type="entry name" value="Cation_efflux_CTD_sf"/>
</dbReference>
<feature type="transmembrane region" description="Helical" evidence="8">
    <location>
        <begin position="213"/>
        <end position="230"/>
    </location>
</feature>
<dbReference type="HOGENOM" id="CLU_013430_0_0_11"/>
<proteinExistence type="inferred from homology"/>
<dbReference type="InterPro" id="IPR058533">
    <property type="entry name" value="Cation_efflux_TM"/>
</dbReference>
<reference evidence="11 12" key="1">
    <citation type="submission" date="2012-01" db="EMBL/GenBank/DDBJ databases">
        <title>Improved High-Quality Draft sequence of Saccharomonospora xinjiangensis XJ-54.</title>
        <authorList>
            <consortium name="US DOE Joint Genome Institute"/>
            <person name="Lucas S."/>
            <person name="Han J."/>
            <person name="Lapidus A."/>
            <person name="Cheng J.-F."/>
            <person name="Goodwin L."/>
            <person name="Pitluck S."/>
            <person name="Peters L."/>
            <person name="Mikhailova N."/>
            <person name="Teshima H."/>
            <person name="Detter J.C."/>
            <person name="Han C."/>
            <person name="Tapia R."/>
            <person name="Land M."/>
            <person name="Hauser L."/>
            <person name="Kyrpides N."/>
            <person name="Ivanova N."/>
            <person name="Pagani I."/>
            <person name="Brambilla E.-M."/>
            <person name="Klenk H.-P."/>
            <person name="Woyke T."/>
        </authorList>
    </citation>
    <scope>NUCLEOTIDE SEQUENCE [LARGE SCALE GENOMIC DNA]</scope>
    <source>
        <strain evidence="11 12">XJ-54</strain>
    </source>
</reference>
<dbReference type="eggNOG" id="COG1230">
    <property type="taxonomic scope" value="Bacteria"/>
</dbReference>
<comment type="similarity">
    <text evidence="2">Belongs to the cation diffusion facilitator (CDF) transporter (TC 2.A.4) family. SLC30A subfamily.</text>
</comment>
<evidence type="ECO:0000259" key="10">
    <source>
        <dbReference type="Pfam" id="PF16916"/>
    </source>
</evidence>
<name>I0V5F3_9PSEU</name>
<gene>
    <name evidence="11" type="ORF">SacxiDRAFT_3150</name>
</gene>
<dbReference type="PANTHER" id="PTHR11562">
    <property type="entry name" value="CATION EFFLUX PROTEIN/ ZINC TRANSPORTER"/>
    <property type="match status" value="1"/>
</dbReference>
<dbReference type="Proteomes" id="UP000004691">
    <property type="component" value="Unassembled WGS sequence"/>
</dbReference>
<dbReference type="InterPro" id="IPR002524">
    <property type="entry name" value="Cation_efflux"/>
</dbReference>
<evidence type="ECO:0000256" key="7">
    <source>
        <dbReference type="ARBA" id="ARBA00023136"/>
    </source>
</evidence>
<feature type="transmembrane region" description="Helical" evidence="8">
    <location>
        <begin position="42"/>
        <end position="66"/>
    </location>
</feature>
<keyword evidence="4 8" id="KW-0812">Transmembrane</keyword>
<dbReference type="GO" id="GO:0005886">
    <property type="term" value="C:plasma membrane"/>
    <property type="evidence" value="ECO:0007669"/>
    <property type="project" value="TreeGrafter"/>
</dbReference>
<dbReference type="Pfam" id="PF01545">
    <property type="entry name" value="Cation_efflux"/>
    <property type="match status" value="1"/>
</dbReference>
<evidence type="ECO:0000256" key="2">
    <source>
        <dbReference type="ARBA" id="ARBA00008873"/>
    </source>
</evidence>
<dbReference type="InterPro" id="IPR027470">
    <property type="entry name" value="Cation_efflux_CTD"/>
</dbReference>
<dbReference type="SUPFAM" id="SSF160240">
    <property type="entry name" value="Cation efflux protein cytoplasmic domain-like"/>
    <property type="match status" value="1"/>
</dbReference>
<comment type="subcellular location">
    <subcellularLocation>
        <location evidence="1">Membrane</location>
        <topology evidence="1">Multi-pass membrane protein</topology>
    </subcellularLocation>
</comment>
<keyword evidence="5 8" id="KW-1133">Transmembrane helix</keyword>
<evidence type="ECO:0000256" key="5">
    <source>
        <dbReference type="ARBA" id="ARBA00022989"/>
    </source>
</evidence>
<dbReference type="InterPro" id="IPR050681">
    <property type="entry name" value="CDF/SLC30A"/>
</dbReference>
<evidence type="ECO:0000313" key="11">
    <source>
        <dbReference type="EMBL" id="EID55356.1"/>
    </source>
</evidence>
<dbReference type="AlphaFoldDB" id="I0V5F3"/>
<evidence type="ECO:0000256" key="1">
    <source>
        <dbReference type="ARBA" id="ARBA00004141"/>
    </source>
</evidence>
<keyword evidence="3" id="KW-0813">Transport</keyword>
<dbReference type="STRING" id="882086.SacxiDRAFT_3150"/>
<keyword evidence="12" id="KW-1185">Reference proteome</keyword>
<feature type="domain" description="Cation efflux protein transmembrane" evidence="9">
    <location>
        <begin position="47"/>
        <end position="237"/>
    </location>
</feature>
<evidence type="ECO:0000256" key="3">
    <source>
        <dbReference type="ARBA" id="ARBA00022448"/>
    </source>
</evidence>